<feature type="region of interest" description="Disordered" evidence="9">
    <location>
        <begin position="541"/>
        <end position="561"/>
    </location>
</feature>
<evidence type="ECO:0000256" key="3">
    <source>
        <dbReference type="ARBA" id="ARBA00012884"/>
    </source>
</evidence>
<organism evidence="11 12">
    <name type="scientific">Streptosporangium canum</name>
    <dbReference type="NCBI Taxonomy" id="324952"/>
    <lineage>
        <taxon>Bacteria</taxon>
        <taxon>Bacillati</taxon>
        <taxon>Actinomycetota</taxon>
        <taxon>Actinomycetes</taxon>
        <taxon>Streptosporangiales</taxon>
        <taxon>Streptosporangiaceae</taxon>
        <taxon>Streptosporangium</taxon>
    </lineage>
</organism>
<dbReference type="FunFam" id="3.40.605.10:FF:000006">
    <property type="entry name" value="1-pyrroline-5-carboxylate dehydrogenase"/>
    <property type="match status" value="1"/>
</dbReference>
<name>A0A1I3MYF6_9ACTN</name>
<evidence type="ECO:0000256" key="4">
    <source>
        <dbReference type="ARBA" id="ARBA00023002"/>
    </source>
</evidence>
<proteinExistence type="inferred from homology"/>
<evidence type="ECO:0000256" key="7">
    <source>
        <dbReference type="ARBA" id="ARBA00032259"/>
    </source>
</evidence>
<reference evidence="12" key="1">
    <citation type="submission" date="2016-10" db="EMBL/GenBank/DDBJ databases">
        <authorList>
            <person name="Varghese N."/>
            <person name="Submissions S."/>
        </authorList>
    </citation>
    <scope>NUCLEOTIDE SEQUENCE [LARGE SCALE GENOMIC DNA]</scope>
    <source>
        <strain evidence="12">CGMCC 4.2126</strain>
    </source>
</reference>
<dbReference type="EC" id="1.2.1.88" evidence="3"/>
<feature type="domain" description="Aldehyde dehydrogenase" evidence="10">
    <location>
        <begin position="56"/>
        <end position="512"/>
    </location>
</feature>
<dbReference type="PANTHER" id="PTHR42862">
    <property type="entry name" value="DELTA-1-PYRROLINE-5-CARBOXYLATE DEHYDROGENASE 1, ISOFORM A-RELATED"/>
    <property type="match status" value="1"/>
</dbReference>
<evidence type="ECO:0000256" key="6">
    <source>
        <dbReference type="ARBA" id="ARBA00023062"/>
    </source>
</evidence>
<protein>
    <recommendedName>
        <fullName evidence="7">L-glutamate gamma-semialdehyde dehydrogenase</fullName>
        <ecNumber evidence="3">1.2.1.88</ecNumber>
    </recommendedName>
    <alternativeName>
        <fullName evidence="7">L-glutamate gamma-semialdehyde dehydrogenase</fullName>
    </alternativeName>
</protein>
<gene>
    <name evidence="11" type="ORF">SAMN05216275_10652</name>
</gene>
<dbReference type="AlphaFoldDB" id="A0A1I3MYF6"/>
<evidence type="ECO:0000256" key="1">
    <source>
        <dbReference type="ARBA" id="ARBA00004786"/>
    </source>
</evidence>
<dbReference type="Pfam" id="PF00171">
    <property type="entry name" value="Aldedh"/>
    <property type="match status" value="1"/>
</dbReference>
<dbReference type="NCBIfam" id="TIGR01236">
    <property type="entry name" value="D1pyr5carbox1"/>
    <property type="match status" value="1"/>
</dbReference>
<keyword evidence="5" id="KW-0520">NAD</keyword>
<dbReference type="UniPathway" id="UPA00261">
    <property type="reaction ID" value="UER00374"/>
</dbReference>
<dbReference type="Proteomes" id="UP000199111">
    <property type="component" value="Unassembled WGS sequence"/>
</dbReference>
<dbReference type="GO" id="GO:0009898">
    <property type="term" value="C:cytoplasmic side of plasma membrane"/>
    <property type="evidence" value="ECO:0007669"/>
    <property type="project" value="TreeGrafter"/>
</dbReference>
<evidence type="ECO:0000256" key="2">
    <source>
        <dbReference type="ARBA" id="ARBA00009986"/>
    </source>
</evidence>
<evidence type="ECO:0000256" key="5">
    <source>
        <dbReference type="ARBA" id="ARBA00023027"/>
    </source>
</evidence>
<dbReference type="GO" id="GO:0010133">
    <property type="term" value="P:L-proline catabolic process to L-glutamate"/>
    <property type="evidence" value="ECO:0007669"/>
    <property type="project" value="UniProtKB-UniPathway"/>
</dbReference>
<dbReference type="InterPro" id="IPR015590">
    <property type="entry name" value="Aldehyde_DH_dom"/>
</dbReference>
<keyword evidence="4" id="KW-0560">Oxidoreductase</keyword>
<keyword evidence="6" id="KW-0642">Proline metabolism</keyword>
<evidence type="ECO:0000259" key="10">
    <source>
        <dbReference type="Pfam" id="PF00171"/>
    </source>
</evidence>
<comment type="pathway">
    <text evidence="1">Amino-acid degradation; L-proline degradation into L-glutamate; L-glutamate from L-proline: step 2/2.</text>
</comment>
<dbReference type="InterPro" id="IPR016161">
    <property type="entry name" value="Ald_DH/histidinol_DH"/>
</dbReference>
<dbReference type="RefSeq" id="WP_093886921.1">
    <property type="nucleotide sequence ID" value="NZ_FOQY01000006.1"/>
</dbReference>
<dbReference type="InterPro" id="IPR016163">
    <property type="entry name" value="Ald_DH_C"/>
</dbReference>
<dbReference type="CDD" id="cd07123">
    <property type="entry name" value="ALDH_F4-17_P5CDH"/>
    <property type="match status" value="1"/>
</dbReference>
<dbReference type="PROSITE" id="PS00070">
    <property type="entry name" value="ALDEHYDE_DEHYDR_CYS"/>
    <property type="match status" value="1"/>
</dbReference>
<dbReference type="Gene3D" id="3.40.605.10">
    <property type="entry name" value="Aldehyde Dehydrogenase, Chain A, domain 1"/>
    <property type="match status" value="1"/>
</dbReference>
<keyword evidence="12" id="KW-1185">Reference proteome</keyword>
<dbReference type="InterPro" id="IPR016162">
    <property type="entry name" value="Ald_DH_N"/>
</dbReference>
<dbReference type="EMBL" id="FOQY01000006">
    <property type="protein sequence ID" value="SFJ02028.1"/>
    <property type="molecule type" value="Genomic_DNA"/>
</dbReference>
<dbReference type="InterPro" id="IPR050485">
    <property type="entry name" value="Proline_metab_enzyme"/>
</dbReference>
<accession>A0A1I3MYF6</accession>
<dbReference type="Gene3D" id="3.40.309.10">
    <property type="entry name" value="Aldehyde Dehydrogenase, Chain A, domain 2"/>
    <property type="match status" value="1"/>
</dbReference>
<dbReference type="FunFam" id="3.40.309.10:FF:000005">
    <property type="entry name" value="1-pyrroline-5-carboxylate dehydrogenase 1"/>
    <property type="match status" value="1"/>
</dbReference>
<dbReference type="InterPro" id="IPR016160">
    <property type="entry name" value="Ald_DH_CS_CYS"/>
</dbReference>
<dbReference type="PANTHER" id="PTHR42862:SF1">
    <property type="entry name" value="DELTA-1-PYRROLINE-5-CARBOXYLATE DEHYDROGENASE 2, ISOFORM A-RELATED"/>
    <property type="match status" value="1"/>
</dbReference>
<dbReference type="SUPFAM" id="SSF53720">
    <property type="entry name" value="ALDH-like"/>
    <property type="match status" value="1"/>
</dbReference>
<dbReference type="InterPro" id="IPR005931">
    <property type="entry name" value="P5CDH/ALDH4A1"/>
</dbReference>
<dbReference type="GeneID" id="96298005"/>
<comment type="catalytic activity">
    <reaction evidence="8">
        <text>L-glutamate 5-semialdehyde + NAD(+) + H2O = L-glutamate + NADH + 2 H(+)</text>
        <dbReference type="Rhea" id="RHEA:30235"/>
        <dbReference type="ChEBI" id="CHEBI:15377"/>
        <dbReference type="ChEBI" id="CHEBI:15378"/>
        <dbReference type="ChEBI" id="CHEBI:29985"/>
        <dbReference type="ChEBI" id="CHEBI:57540"/>
        <dbReference type="ChEBI" id="CHEBI:57945"/>
        <dbReference type="ChEBI" id="CHEBI:58066"/>
        <dbReference type="EC" id="1.2.1.88"/>
    </reaction>
</comment>
<comment type="similarity">
    <text evidence="2">Belongs to the aldehyde dehydrogenase family.</text>
</comment>
<evidence type="ECO:0000256" key="8">
    <source>
        <dbReference type="ARBA" id="ARBA00048142"/>
    </source>
</evidence>
<dbReference type="GO" id="GO:0003842">
    <property type="term" value="F:L-glutamate gamma-semialdehyde dehydrogenase activity"/>
    <property type="evidence" value="ECO:0007669"/>
    <property type="project" value="UniProtKB-EC"/>
</dbReference>
<evidence type="ECO:0000256" key="9">
    <source>
        <dbReference type="SAM" id="MobiDB-lite"/>
    </source>
</evidence>
<dbReference type="GO" id="GO:0004657">
    <property type="term" value="F:proline dehydrogenase activity"/>
    <property type="evidence" value="ECO:0007669"/>
    <property type="project" value="UniProtKB-ARBA"/>
</dbReference>
<evidence type="ECO:0000313" key="12">
    <source>
        <dbReference type="Proteomes" id="UP000199111"/>
    </source>
</evidence>
<sequence>MDAIFNVPAPANEPTLGYAPGSAERATLENRVKELAGAQLDLTMTIGGEQRMGGGASIDVVQPHNHASVLGRTADATADDVRAAIDSALKAAPAWRALSFEERAAIFLKAADLLAGPYRQTLNGATILGQSKSAQQAEIDSACELIDFLRFNVAYARQLYSDQPVSSPGVWNRMEYRPLEGFVLAITPFNFTAIAGNLPSSAALMGNVVVWKPSPTQQFAAHFTMRLLEEAGLPPGVINMVTGNGAAVSEVATTHPELAGIHFTGSTPTFQHLWSTVGANIGSYRGYPRLVGETGGKDFVLAHPSADPAALTTALVRGAFEYQGQKCSAASRAYVPRSVWSLIRDDLVGTAESLTIGDVAADLSTFMGAVIDERAFAKHKAAIDRARGLDSINVLTGSYDDSTGYFVKPTILESADPTDEIFTKEYFGPILGVHVYDDADFDAVLDQMESVSPYALTGSIIAQDRYAIASASERLRFAAGNFYINDKPTGAVVGQQPFGGARASGTNDKAGSIFNLIRWVNARTIKETFVPPIITPPYRGDIPQTGWQEPDLRKLGYPSGR</sequence>
<evidence type="ECO:0000313" key="11">
    <source>
        <dbReference type="EMBL" id="SFJ02028.1"/>
    </source>
</evidence>